<protein>
    <recommendedName>
        <fullName evidence="4">Transmembrane protein</fullName>
    </recommendedName>
</protein>
<keyword evidence="1" id="KW-0812">Transmembrane</keyword>
<keyword evidence="1" id="KW-0472">Membrane</keyword>
<evidence type="ECO:0008006" key="4">
    <source>
        <dbReference type="Google" id="ProtNLM"/>
    </source>
</evidence>
<comment type="caution">
    <text evidence="2">The sequence shown here is derived from an EMBL/GenBank/DDBJ whole genome shotgun (WGS) entry which is preliminary data.</text>
</comment>
<accession>A0A9D5BG71</accession>
<evidence type="ECO:0000256" key="1">
    <source>
        <dbReference type="SAM" id="Phobius"/>
    </source>
</evidence>
<dbReference type="Proteomes" id="UP001058974">
    <property type="component" value="Chromosome 1"/>
</dbReference>
<proteinExistence type="predicted"/>
<feature type="transmembrane region" description="Helical" evidence="1">
    <location>
        <begin position="125"/>
        <end position="143"/>
    </location>
</feature>
<feature type="transmembrane region" description="Helical" evidence="1">
    <location>
        <begin position="97"/>
        <end position="119"/>
    </location>
</feature>
<dbReference type="Gramene" id="Psat01G0193100-T1">
    <property type="protein sequence ID" value="KAI5443083.1"/>
    <property type="gene ID" value="KIW84_011931"/>
</dbReference>
<feature type="transmembrane region" description="Helical" evidence="1">
    <location>
        <begin position="152"/>
        <end position="174"/>
    </location>
</feature>
<feature type="transmembrane region" description="Helical" evidence="1">
    <location>
        <begin position="70"/>
        <end position="90"/>
    </location>
</feature>
<reference evidence="2 3" key="1">
    <citation type="journal article" date="2022" name="Nat. Genet.">
        <title>Improved pea reference genome and pan-genome highlight genomic features and evolutionary characteristics.</title>
        <authorList>
            <person name="Yang T."/>
            <person name="Liu R."/>
            <person name="Luo Y."/>
            <person name="Hu S."/>
            <person name="Wang D."/>
            <person name="Wang C."/>
            <person name="Pandey M.K."/>
            <person name="Ge S."/>
            <person name="Xu Q."/>
            <person name="Li N."/>
            <person name="Li G."/>
            <person name="Huang Y."/>
            <person name="Saxena R.K."/>
            <person name="Ji Y."/>
            <person name="Li M."/>
            <person name="Yan X."/>
            <person name="He Y."/>
            <person name="Liu Y."/>
            <person name="Wang X."/>
            <person name="Xiang C."/>
            <person name="Varshney R.K."/>
            <person name="Ding H."/>
            <person name="Gao S."/>
            <person name="Zong X."/>
        </authorList>
    </citation>
    <scope>NUCLEOTIDE SEQUENCE [LARGE SCALE GENOMIC DNA]</scope>
    <source>
        <strain evidence="2 3">cv. Zhongwan 6</strain>
    </source>
</reference>
<evidence type="ECO:0000313" key="2">
    <source>
        <dbReference type="EMBL" id="KAI5443083.1"/>
    </source>
</evidence>
<keyword evidence="1" id="KW-1133">Transmembrane helix</keyword>
<sequence>MKKKMEEHVIAMEGSNIPFLRKPRSVISDSERLEKVTLSSLALCLVLVIFFALKISTFGDKFMTKHESPISIIVTSFVLYAQISLLGIIVNHPVNKSIFVILFMLLPLTATSVIIMIIVSWTAAITIFISWMIVIATIVYINWEEIFNVNIVVLNTFGCITATICLISLLWNFYCMLDALHS</sequence>
<dbReference type="AlphaFoldDB" id="A0A9D5BG71"/>
<evidence type="ECO:0000313" key="3">
    <source>
        <dbReference type="Proteomes" id="UP001058974"/>
    </source>
</evidence>
<gene>
    <name evidence="2" type="ORF">KIW84_011931</name>
</gene>
<dbReference type="EMBL" id="JAMSHJ010000001">
    <property type="protein sequence ID" value="KAI5443083.1"/>
    <property type="molecule type" value="Genomic_DNA"/>
</dbReference>
<keyword evidence="3" id="KW-1185">Reference proteome</keyword>
<name>A0A9D5BG71_PEA</name>
<feature type="transmembrane region" description="Helical" evidence="1">
    <location>
        <begin position="36"/>
        <end position="58"/>
    </location>
</feature>
<organism evidence="2 3">
    <name type="scientific">Pisum sativum</name>
    <name type="common">Garden pea</name>
    <name type="synonym">Lathyrus oleraceus</name>
    <dbReference type="NCBI Taxonomy" id="3888"/>
    <lineage>
        <taxon>Eukaryota</taxon>
        <taxon>Viridiplantae</taxon>
        <taxon>Streptophyta</taxon>
        <taxon>Embryophyta</taxon>
        <taxon>Tracheophyta</taxon>
        <taxon>Spermatophyta</taxon>
        <taxon>Magnoliopsida</taxon>
        <taxon>eudicotyledons</taxon>
        <taxon>Gunneridae</taxon>
        <taxon>Pentapetalae</taxon>
        <taxon>rosids</taxon>
        <taxon>fabids</taxon>
        <taxon>Fabales</taxon>
        <taxon>Fabaceae</taxon>
        <taxon>Papilionoideae</taxon>
        <taxon>50 kb inversion clade</taxon>
        <taxon>NPAAA clade</taxon>
        <taxon>Hologalegina</taxon>
        <taxon>IRL clade</taxon>
        <taxon>Fabeae</taxon>
        <taxon>Lathyrus</taxon>
    </lineage>
</organism>